<accession>A0A9P3UH27</accession>
<dbReference type="Proteomes" id="UP001060507">
    <property type="component" value="Unassembled WGS sequence"/>
</dbReference>
<reference evidence="2" key="1">
    <citation type="journal article" date="2022" name="J. Appl. Microbiol.">
        <title>PCR-based ORF typing of Klebsiella pneumoniae for rapid identification of global clones and transmission events.</title>
        <authorList>
            <person name="Nonogaki R."/>
            <person name="Iijima A."/>
            <person name="Kawamura K."/>
            <person name="Kayama S."/>
            <person name="Sugai M."/>
            <person name="Yagi T."/>
            <person name="Arakawa Y."/>
            <person name="Doi Y."/>
            <person name="Suzuki M."/>
        </authorList>
    </citation>
    <scope>NUCLEOTIDE SEQUENCE</scope>
    <source>
        <strain evidence="2">NUKP-37</strain>
    </source>
</reference>
<comment type="caution">
    <text evidence="2">The sequence shown here is derived from an EMBL/GenBank/DDBJ whole genome shotgun (WGS) entry which is preliminary data.</text>
</comment>
<organism evidence="2 3">
    <name type="scientific">Klebsiella variicola</name>
    <dbReference type="NCBI Taxonomy" id="244366"/>
    <lineage>
        <taxon>Bacteria</taxon>
        <taxon>Pseudomonadati</taxon>
        <taxon>Pseudomonadota</taxon>
        <taxon>Gammaproteobacteria</taxon>
        <taxon>Enterobacterales</taxon>
        <taxon>Enterobacteriaceae</taxon>
        <taxon>Klebsiella/Raoultella group</taxon>
        <taxon>Klebsiella</taxon>
        <taxon>Klebsiella pneumoniae complex</taxon>
    </lineage>
</organism>
<dbReference type="EMBL" id="BQTA01000035">
    <property type="protein sequence ID" value="GKK04417.1"/>
    <property type="molecule type" value="Genomic_DNA"/>
</dbReference>
<dbReference type="InterPro" id="IPR025359">
    <property type="entry name" value="SduA_C"/>
</dbReference>
<protein>
    <recommendedName>
        <fullName evidence="1">Shedu protein SduA C-terminal domain-containing protein</fullName>
    </recommendedName>
</protein>
<dbReference type="RefSeq" id="WP_075202860.1">
    <property type="nucleotide sequence ID" value="NZ_BIHM01000009.1"/>
</dbReference>
<evidence type="ECO:0000313" key="2">
    <source>
        <dbReference type="EMBL" id="GKK04417.1"/>
    </source>
</evidence>
<proteinExistence type="predicted"/>
<dbReference type="Pfam" id="PF14082">
    <property type="entry name" value="SduA_C"/>
    <property type="match status" value="1"/>
</dbReference>
<feature type="domain" description="Shedu protein SduA C-terminal" evidence="1">
    <location>
        <begin position="31"/>
        <end position="170"/>
    </location>
</feature>
<dbReference type="AlphaFoldDB" id="A0A9P3UH27"/>
<sequence length="291" mass="33800">MKHIPWAQVNGSNVLAEIKKEWVSLLNDSSADERHYQSFLHNHAGFFFPASSNNESLVVSELVLGSDYRVDFMVASCERSYGFVYTLIEIETPHESAFTNNGQPRARLTHALQQIRDWKAWLENNRDQAGRLFPSKRNTTTGVQHFEYIVVMGRRTDLTAKFDDKRNQLAKDLGVTIRSFDWFTDILLAKRFNSFNCYSSDLIGPTIDQDNDFSNPFLCCYSSKNWRSFINDHQIRLSHMIGHNITSLLSLRMVNEKRLNDFNSYLQGLPPHEQEPSSLEYRWLNMRTSIC</sequence>
<name>A0A9P3UH27_KLEVA</name>
<evidence type="ECO:0000259" key="1">
    <source>
        <dbReference type="Pfam" id="PF14082"/>
    </source>
</evidence>
<evidence type="ECO:0000313" key="3">
    <source>
        <dbReference type="Proteomes" id="UP001060507"/>
    </source>
</evidence>
<gene>
    <name evidence="2" type="ORF">NUKP37_52020</name>
</gene>